<comment type="caution">
    <text evidence="3">The sequence shown here is derived from an EMBL/GenBank/DDBJ whole genome shotgun (WGS) entry which is preliminary data.</text>
</comment>
<dbReference type="Proteomes" id="UP000482960">
    <property type="component" value="Unassembled WGS sequence"/>
</dbReference>
<evidence type="ECO:0000313" key="4">
    <source>
        <dbReference type="Proteomes" id="UP000482960"/>
    </source>
</evidence>
<protein>
    <recommendedName>
        <fullName evidence="2">Low molecular weight protein antigen 6 PH domain-containing protein</fullName>
    </recommendedName>
</protein>
<gene>
    <name evidence="3" type="ORF">Prum_028400</name>
</gene>
<reference evidence="3 4" key="2">
    <citation type="submission" date="2020-03" db="EMBL/GenBank/DDBJ databases">
        <authorList>
            <person name="Ichikawa N."/>
            <person name="Kimura A."/>
            <person name="Kitahashi Y."/>
            <person name="Uohara A."/>
        </authorList>
    </citation>
    <scope>NUCLEOTIDE SEQUENCE [LARGE SCALE GENOMIC DNA]</scope>
    <source>
        <strain evidence="3 4">NBRC 108638</strain>
    </source>
</reference>
<keyword evidence="1" id="KW-0472">Membrane</keyword>
<reference evidence="3 4" key="1">
    <citation type="submission" date="2020-03" db="EMBL/GenBank/DDBJ databases">
        <title>Whole genome shotgun sequence of Phytohabitans rumicis NBRC 108638.</title>
        <authorList>
            <person name="Komaki H."/>
            <person name="Tamura T."/>
        </authorList>
    </citation>
    <scope>NUCLEOTIDE SEQUENCE [LARGE SCALE GENOMIC DNA]</scope>
    <source>
        <strain evidence="3 4">NBRC 108638</strain>
    </source>
</reference>
<keyword evidence="1" id="KW-1133">Transmembrane helix</keyword>
<sequence>MTSPTTIRFRPHGAVAIAAIIALLGAIPLASAGWYYLPVLLIPLAVVVWALRAGTEADHDEVRVRALLGQRRIPWTQISELGADPRGRALARLTDGQVVPLTAVRGKDLPSLAEVSSPQPPD</sequence>
<keyword evidence="4" id="KW-1185">Reference proteome</keyword>
<dbReference type="InterPro" id="IPR019692">
    <property type="entry name" value="CFP-6_PH"/>
</dbReference>
<accession>A0A6V8L2N2</accession>
<dbReference type="RefSeq" id="WP_173076859.1">
    <property type="nucleotide sequence ID" value="NZ_BAABJB010000002.1"/>
</dbReference>
<evidence type="ECO:0000256" key="1">
    <source>
        <dbReference type="SAM" id="Phobius"/>
    </source>
</evidence>
<name>A0A6V8L2N2_9ACTN</name>
<evidence type="ECO:0000259" key="2">
    <source>
        <dbReference type="Pfam" id="PF10756"/>
    </source>
</evidence>
<feature type="domain" description="Low molecular weight protein antigen 6 PH" evidence="2">
    <location>
        <begin position="52"/>
        <end position="116"/>
    </location>
</feature>
<keyword evidence="1" id="KW-0812">Transmembrane</keyword>
<dbReference type="AlphaFoldDB" id="A0A6V8L2N2"/>
<dbReference type="Pfam" id="PF10756">
    <property type="entry name" value="bPH_6"/>
    <property type="match status" value="1"/>
</dbReference>
<proteinExistence type="predicted"/>
<feature type="transmembrane region" description="Helical" evidence="1">
    <location>
        <begin position="12"/>
        <end position="29"/>
    </location>
</feature>
<evidence type="ECO:0000313" key="3">
    <source>
        <dbReference type="EMBL" id="GFJ89198.1"/>
    </source>
</evidence>
<organism evidence="3 4">
    <name type="scientific">Phytohabitans rumicis</name>
    <dbReference type="NCBI Taxonomy" id="1076125"/>
    <lineage>
        <taxon>Bacteria</taxon>
        <taxon>Bacillati</taxon>
        <taxon>Actinomycetota</taxon>
        <taxon>Actinomycetes</taxon>
        <taxon>Micromonosporales</taxon>
        <taxon>Micromonosporaceae</taxon>
    </lineage>
</organism>
<dbReference type="EMBL" id="BLPG01000001">
    <property type="protein sequence ID" value="GFJ89198.1"/>
    <property type="molecule type" value="Genomic_DNA"/>
</dbReference>